<protein>
    <recommendedName>
        <fullName evidence="7 18">3-isopropylmalate dehydratase</fullName>
        <ecNumber evidence="6 18">4.2.1.33</ecNumber>
    </recommendedName>
    <alternativeName>
        <fullName evidence="16 18">Alpha-IPM isomerase</fullName>
    </alternativeName>
    <alternativeName>
        <fullName evidence="17 18">Isopropylmalate isomerase</fullName>
    </alternativeName>
</protein>
<evidence type="ECO:0000256" key="6">
    <source>
        <dbReference type="ARBA" id="ARBA00011998"/>
    </source>
</evidence>
<dbReference type="NCBIfam" id="TIGR00171">
    <property type="entry name" value="leuD"/>
    <property type="match status" value="1"/>
</dbReference>
<dbReference type="NCBIfam" id="TIGR00170">
    <property type="entry name" value="leuC"/>
    <property type="match status" value="1"/>
</dbReference>
<keyword evidence="10 18" id="KW-0028">Amino-acid biosynthesis</keyword>
<evidence type="ECO:0000256" key="3">
    <source>
        <dbReference type="ARBA" id="ARBA00002695"/>
    </source>
</evidence>
<dbReference type="InterPro" id="IPR012235">
    <property type="entry name" value="3-IsopropMal_deHydtase_ssu/lsu"/>
</dbReference>
<dbReference type="CDD" id="cd01583">
    <property type="entry name" value="IPMI"/>
    <property type="match status" value="1"/>
</dbReference>
<feature type="domain" description="Aconitase/3-isopropylmalate dehydratase large subunit alpha/beta/alpha" evidence="19">
    <location>
        <begin position="13"/>
        <end position="473"/>
    </location>
</feature>
<dbReference type="AlphaFoldDB" id="A0A165QTF2"/>
<dbReference type="EMBL" id="KV425882">
    <property type="protein sequence ID" value="KZW04048.1"/>
    <property type="molecule type" value="Genomic_DNA"/>
</dbReference>
<dbReference type="Pfam" id="PF00330">
    <property type="entry name" value="Aconitase"/>
    <property type="match status" value="1"/>
</dbReference>
<accession>A0A165QTF2</accession>
<dbReference type="SUPFAM" id="SSF53732">
    <property type="entry name" value="Aconitase iron-sulfur domain"/>
    <property type="match status" value="1"/>
</dbReference>
<evidence type="ECO:0000256" key="9">
    <source>
        <dbReference type="ARBA" id="ARBA00022485"/>
    </source>
</evidence>
<dbReference type="Gene3D" id="3.20.19.10">
    <property type="entry name" value="Aconitase, domain 4"/>
    <property type="match status" value="1"/>
</dbReference>
<evidence type="ECO:0000256" key="7">
    <source>
        <dbReference type="ARBA" id="ARBA00014371"/>
    </source>
</evidence>
<dbReference type="OrthoDB" id="2279155at2759"/>
<dbReference type="Pfam" id="PF00694">
    <property type="entry name" value="Aconitase_C"/>
    <property type="match status" value="1"/>
</dbReference>
<dbReference type="InterPro" id="IPR004431">
    <property type="entry name" value="3-IsopropMal_deHydase_ssu"/>
</dbReference>
<dbReference type="GO" id="GO:0046872">
    <property type="term" value="F:metal ion binding"/>
    <property type="evidence" value="ECO:0007669"/>
    <property type="project" value="UniProtKB-KW"/>
</dbReference>
<dbReference type="FunCoup" id="A0A165QTF2">
    <property type="interactions" value="149"/>
</dbReference>
<evidence type="ECO:0000256" key="17">
    <source>
        <dbReference type="ARBA" id="ARBA00033368"/>
    </source>
</evidence>
<evidence type="ECO:0000256" key="1">
    <source>
        <dbReference type="ARBA" id="ARBA00000491"/>
    </source>
</evidence>
<dbReference type="NCBIfam" id="NF002458">
    <property type="entry name" value="PRK01641.1"/>
    <property type="match status" value="1"/>
</dbReference>
<evidence type="ECO:0000259" key="19">
    <source>
        <dbReference type="Pfam" id="PF00330"/>
    </source>
</evidence>
<gene>
    <name evidence="21" type="ORF">EXIGLDRAFT_12850</name>
</gene>
<dbReference type="NCBIfam" id="NF009116">
    <property type="entry name" value="PRK12466.1"/>
    <property type="match status" value="1"/>
</dbReference>
<evidence type="ECO:0000256" key="13">
    <source>
        <dbReference type="ARBA" id="ARBA00023014"/>
    </source>
</evidence>
<dbReference type="InterPro" id="IPR015931">
    <property type="entry name" value="Acnase/IPM_dHydase_lsu_aba_1/3"/>
</dbReference>
<keyword evidence="8 18" id="KW-0432">Leucine biosynthesis</keyword>
<dbReference type="CDD" id="cd01577">
    <property type="entry name" value="IPMI_Swivel"/>
    <property type="match status" value="1"/>
</dbReference>
<dbReference type="Proteomes" id="UP000077266">
    <property type="component" value="Unassembled WGS sequence"/>
</dbReference>
<evidence type="ECO:0000256" key="8">
    <source>
        <dbReference type="ARBA" id="ARBA00022430"/>
    </source>
</evidence>
<evidence type="ECO:0000313" key="21">
    <source>
        <dbReference type="EMBL" id="KZW04048.1"/>
    </source>
</evidence>
<organism evidence="21 22">
    <name type="scientific">Exidia glandulosa HHB12029</name>
    <dbReference type="NCBI Taxonomy" id="1314781"/>
    <lineage>
        <taxon>Eukaryota</taxon>
        <taxon>Fungi</taxon>
        <taxon>Dikarya</taxon>
        <taxon>Basidiomycota</taxon>
        <taxon>Agaricomycotina</taxon>
        <taxon>Agaricomycetes</taxon>
        <taxon>Auriculariales</taxon>
        <taxon>Exidiaceae</taxon>
        <taxon>Exidia</taxon>
    </lineage>
</organism>
<dbReference type="InterPro" id="IPR036008">
    <property type="entry name" value="Aconitase_4Fe-4S_dom"/>
</dbReference>
<name>A0A165QTF2_EXIGL</name>
<evidence type="ECO:0000256" key="12">
    <source>
        <dbReference type="ARBA" id="ARBA00023004"/>
    </source>
</evidence>
<dbReference type="PRINTS" id="PR00415">
    <property type="entry name" value="ACONITASE"/>
</dbReference>
<evidence type="ECO:0000256" key="2">
    <source>
        <dbReference type="ARBA" id="ARBA00001966"/>
    </source>
</evidence>
<comment type="pathway">
    <text evidence="4 18">Amino-acid biosynthesis; L-leucine biosynthesis; L-leucine from 3-methyl-2-oxobutanoate: step 2/4.</text>
</comment>
<feature type="domain" description="Aconitase A/isopropylmalate dehydratase small subunit swivel" evidence="20">
    <location>
        <begin position="535"/>
        <end position="656"/>
    </location>
</feature>
<dbReference type="InterPro" id="IPR001030">
    <property type="entry name" value="Acoase/IPM_deHydtase_lsu_aba"/>
</dbReference>
<dbReference type="PIRSF" id="PIRSF001418">
    <property type="entry name" value="ACN"/>
    <property type="match status" value="1"/>
</dbReference>
<dbReference type="GO" id="GO:0051539">
    <property type="term" value="F:4 iron, 4 sulfur cluster binding"/>
    <property type="evidence" value="ECO:0007669"/>
    <property type="project" value="UniProtKB-KW"/>
</dbReference>
<comment type="cofactor">
    <cofactor evidence="2">
        <name>[4Fe-4S] cluster</name>
        <dbReference type="ChEBI" id="CHEBI:49883"/>
    </cofactor>
</comment>
<dbReference type="SUPFAM" id="SSF52016">
    <property type="entry name" value="LeuD/IlvD-like"/>
    <property type="match status" value="1"/>
</dbReference>
<proteinExistence type="inferred from homology"/>
<reference evidence="21 22" key="1">
    <citation type="journal article" date="2016" name="Mol. Biol. Evol.">
        <title>Comparative Genomics of Early-Diverging Mushroom-Forming Fungi Provides Insights into the Origins of Lignocellulose Decay Capabilities.</title>
        <authorList>
            <person name="Nagy L.G."/>
            <person name="Riley R."/>
            <person name="Tritt A."/>
            <person name="Adam C."/>
            <person name="Daum C."/>
            <person name="Floudas D."/>
            <person name="Sun H."/>
            <person name="Yadav J.S."/>
            <person name="Pangilinan J."/>
            <person name="Larsson K.H."/>
            <person name="Matsuura K."/>
            <person name="Barry K."/>
            <person name="Labutti K."/>
            <person name="Kuo R."/>
            <person name="Ohm R.A."/>
            <person name="Bhattacharya S.S."/>
            <person name="Shirouzu T."/>
            <person name="Yoshinaga Y."/>
            <person name="Martin F.M."/>
            <person name="Grigoriev I.V."/>
            <person name="Hibbett D.S."/>
        </authorList>
    </citation>
    <scope>NUCLEOTIDE SEQUENCE [LARGE SCALE GENOMIC DNA]</scope>
    <source>
        <strain evidence="21 22">HHB12029</strain>
    </source>
</reference>
<dbReference type="GO" id="GO:0009098">
    <property type="term" value="P:L-leucine biosynthetic process"/>
    <property type="evidence" value="ECO:0007669"/>
    <property type="project" value="UniProtKB-UniPathway"/>
</dbReference>
<dbReference type="InParanoid" id="A0A165QTF2"/>
<dbReference type="Gene3D" id="3.30.499.10">
    <property type="entry name" value="Aconitase, domain 3"/>
    <property type="match status" value="2"/>
</dbReference>
<dbReference type="UniPathway" id="UPA00048">
    <property type="reaction ID" value="UER00071"/>
</dbReference>
<dbReference type="InterPro" id="IPR004430">
    <property type="entry name" value="3-IsopropMal_deHydase_lsu"/>
</dbReference>
<dbReference type="PROSITE" id="PS01244">
    <property type="entry name" value="ACONITASE_2"/>
    <property type="match status" value="1"/>
</dbReference>
<evidence type="ECO:0000256" key="4">
    <source>
        <dbReference type="ARBA" id="ARBA00004729"/>
    </source>
</evidence>
<evidence type="ECO:0000256" key="18">
    <source>
        <dbReference type="PIRNR" id="PIRNR001418"/>
    </source>
</evidence>
<dbReference type="PANTHER" id="PTHR43822:SF9">
    <property type="entry name" value="3-ISOPROPYLMALATE DEHYDRATASE"/>
    <property type="match status" value="1"/>
</dbReference>
<dbReference type="InterPro" id="IPR033940">
    <property type="entry name" value="IPMI_Swivel"/>
</dbReference>
<dbReference type="InterPro" id="IPR033941">
    <property type="entry name" value="IPMI_cat"/>
</dbReference>
<comment type="catalytic activity">
    <reaction evidence="1 18">
        <text>(2R,3S)-3-isopropylmalate = (2S)-2-isopropylmalate</text>
        <dbReference type="Rhea" id="RHEA:32287"/>
        <dbReference type="ChEBI" id="CHEBI:1178"/>
        <dbReference type="ChEBI" id="CHEBI:35121"/>
        <dbReference type="EC" id="4.2.1.33"/>
    </reaction>
</comment>
<evidence type="ECO:0000256" key="5">
    <source>
        <dbReference type="ARBA" id="ARBA00007185"/>
    </source>
</evidence>
<dbReference type="PROSITE" id="PS00450">
    <property type="entry name" value="ACONITASE_1"/>
    <property type="match status" value="1"/>
</dbReference>
<keyword evidence="13" id="KW-0411">Iron-sulfur</keyword>
<dbReference type="GO" id="GO:0009316">
    <property type="term" value="C:3-isopropylmalate dehydratase complex"/>
    <property type="evidence" value="ECO:0007669"/>
    <property type="project" value="InterPro"/>
</dbReference>
<evidence type="ECO:0000256" key="16">
    <source>
        <dbReference type="ARBA" id="ARBA00031631"/>
    </source>
</evidence>
<keyword evidence="9" id="KW-0004">4Fe-4S</keyword>
<keyword evidence="22" id="KW-1185">Reference proteome</keyword>
<evidence type="ECO:0000256" key="15">
    <source>
        <dbReference type="ARBA" id="ARBA00023304"/>
    </source>
</evidence>
<dbReference type="GO" id="GO:0003861">
    <property type="term" value="F:3-isopropylmalate dehydratase activity"/>
    <property type="evidence" value="ECO:0007669"/>
    <property type="project" value="UniProtKB-EC"/>
</dbReference>
<keyword evidence="11" id="KW-0479">Metal-binding</keyword>
<dbReference type="InterPro" id="IPR018136">
    <property type="entry name" value="Aconitase_4Fe-4S_BS"/>
</dbReference>
<keyword evidence="15 18" id="KW-0100">Branched-chain amino acid biosynthesis</keyword>
<evidence type="ECO:0000256" key="14">
    <source>
        <dbReference type="ARBA" id="ARBA00023239"/>
    </source>
</evidence>
<dbReference type="InterPro" id="IPR050067">
    <property type="entry name" value="IPM_dehydratase_rel_enz"/>
</dbReference>
<evidence type="ECO:0000256" key="10">
    <source>
        <dbReference type="ARBA" id="ARBA00022605"/>
    </source>
</evidence>
<dbReference type="FunFam" id="3.30.499.10:FF:000007">
    <property type="entry name" value="3-isopropylmalate dehydratase large subunit"/>
    <property type="match status" value="1"/>
</dbReference>
<dbReference type="FunFam" id="3.30.499.10:FF:000006">
    <property type="entry name" value="3-isopropylmalate dehydratase large subunit"/>
    <property type="match status" value="1"/>
</dbReference>
<dbReference type="HAMAP" id="MF_01031">
    <property type="entry name" value="LeuD_type1"/>
    <property type="match status" value="1"/>
</dbReference>
<dbReference type="InterPro" id="IPR015928">
    <property type="entry name" value="Aconitase/3IPM_dehydase_swvl"/>
</dbReference>
<evidence type="ECO:0000259" key="20">
    <source>
        <dbReference type="Pfam" id="PF00694"/>
    </source>
</evidence>
<dbReference type="EC" id="4.2.1.33" evidence="6 18"/>
<evidence type="ECO:0000256" key="11">
    <source>
        <dbReference type="ARBA" id="ARBA00022723"/>
    </source>
</evidence>
<comment type="function">
    <text evidence="3 18">Catalyzes the isomerization between 2-isopropylmalate and 3-isopropylmalate, via the formation of 2-isopropylmaleate.</text>
</comment>
<evidence type="ECO:0000313" key="22">
    <source>
        <dbReference type="Proteomes" id="UP000077266"/>
    </source>
</evidence>
<dbReference type="FunFam" id="3.20.19.10:FF:000003">
    <property type="entry name" value="3-isopropylmalate dehydratase small subunit"/>
    <property type="match status" value="1"/>
</dbReference>
<comment type="similarity">
    <text evidence="5 18">Belongs to the aconitase/IPM isomerase family.</text>
</comment>
<dbReference type="HAMAP" id="MF_01026">
    <property type="entry name" value="LeuC_type1"/>
    <property type="match status" value="1"/>
</dbReference>
<keyword evidence="14 18" id="KW-0456">Lyase</keyword>
<dbReference type="InterPro" id="IPR000573">
    <property type="entry name" value="AconitaseA/IPMdHydase_ssu_swvl"/>
</dbReference>
<dbReference type="STRING" id="1314781.A0A165QTF2"/>
<dbReference type="NCBIfam" id="NF004016">
    <property type="entry name" value="PRK05478.1"/>
    <property type="match status" value="1"/>
</dbReference>
<dbReference type="PANTHER" id="PTHR43822">
    <property type="entry name" value="HOMOACONITASE, MITOCHONDRIAL-RELATED"/>
    <property type="match status" value="1"/>
</dbReference>
<sequence length="756" mass="81460">MPATLTAPRTLYDKIWDEHVVHSDGEGPALIYIDRHLVHEVTSPQAFEGLRNAGRAVRRPDCTLATVDHNVPTASRKNFTNVEQFISEPDSRAQCVALEQNVKEFGLTYFGMTDRRQGIVHVIGPEQGFTLPGTTIVCGDSHTSTHGAFGALAFGIGTSEVEHVLATQTLLQRKSRNMRVTVDGTLAEGVTSKDVMLYIIGRVGTAGGTGCVMEFGGSVFREMGMEARMSVCNMSIEAGARAGLVAPDDITFEYLKGRPFAPSGELWDRAVAHWRTLASDADAKFDIEVNIRAEDIVPTVTWGTSPQDVAPITGQVPDPATIADPIKRSGVERSLKYMGLQANTRIEDIHIDKVFIGSCTNSRIEDLRSAAKVVLARGPDAKVAPNVYAMIVPGSGLIKQQAEAEGLDAIFKRAGFDWREAGCSMCLGMNPDQLSPGERCASTSNRNFEGRQGAGGRTHLVSPAMAAAAALTGKLTDVRKLMGQNSRASAEGAKLKLTSVFDFLTDKATAPPAPIARSGAVGTGAPGSNAGASMLKFTTLKGIAAPLKMGNVDTDLIIPKQFLKTLKRTGLGDALFFALRKDPATGAATDFVLNREPYTKAKILVVTGPNFGCGSSREHAPWSLMDFGIRCVIAPSFADIFKTNSMQNGLLPVVLPAAQCEELAKDGEEGLELEVDLERQEIRREKGRETIPFEVEAFRRHCLLNGLDDIGLTLQKDREVVAFERRRTAEWPWLDGLGYAGQVAANAKAGSKGMDW</sequence>
<keyword evidence="12" id="KW-0408">Iron</keyword>